<dbReference type="EMBL" id="CP024422">
    <property type="protein sequence ID" value="ATQ56171.1"/>
    <property type="molecule type" value="Genomic_DNA"/>
</dbReference>
<accession>A0A2D2C0X8</accession>
<gene>
    <name evidence="1" type="ORF">PYTT13_10375</name>
</gene>
<dbReference type="AlphaFoldDB" id="A0A2D2C0X8"/>
<name>A0A2D2C0X8_9RHOB</name>
<dbReference type="RefSeq" id="WP_099649035.1">
    <property type="nucleotide sequence ID" value="NZ_CP024422.1"/>
</dbReference>
<evidence type="ECO:0000313" key="1">
    <source>
        <dbReference type="EMBL" id="ATQ56171.1"/>
    </source>
</evidence>
<dbReference type="Proteomes" id="UP000229314">
    <property type="component" value="Chromosome"/>
</dbReference>
<evidence type="ECO:0000313" key="2">
    <source>
        <dbReference type="Proteomes" id="UP000229314"/>
    </source>
</evidence>
<dbReference type="GeneID" id="78898074"/>
<sequence>MTGPLSDDASSSIVQQMPGVSDEMLSELRPCPFCGGPVSFQGAAIRCNSFTCNASMSPRWTKAVVGSAKGDPDERLTLAKADCQRRWNIRAAVFFTIETERQDG</sequence>
<evidence type="ECO:0008006" key="3">
    <source>
        <dbReference type="Google" id="ProtNLM"/>
    </source>
</evidence>
<proteinExistence type="predicted"/>
<organism evidence="1 2">
    <name type="scientific">Paracoccus yeei</name>
    <dbReference type="NCBI Taxonomy" id="147645"/>
    <lineage>
        <taxon>Bacteria</taxon>
        <taxon>Pseudomonadati</taxon>
        <taxon>Pseudomonadota</taxon>
        <taxon>Alphaproteobacteria</taxon>
        <taxon>Rhodobacterales</taxon>
        <taxon>Paracoccaceae</taxon>
        <taxon>Paracoccus</taxon>
    </lineage>
</organism>
<reference evidence="1 2" key="1">
    <citation type="submission" date="2017-10" db="EMBL/GenBank/DDBJ databases">
        <title>Complete genome sequence of Paracoccus yeei TT13 isolated from human skin.</title>
        <authorList>
            <person name="Lee K."/>
            <person name="Lim J.Y."/>
            <person name="Hwang I."/>
        </authorList>
    </citation>
    <scope>NUCLEOTIDE SEQUENCE [LARGE SCALE GENOMIC DNA]</scope>
    <source>
        <strain evidence="1 2">TT13</strain>
    </source>
</reference>
<protein>
    <recommendedName>
        <fullName evidence="3">Restriction alleviation protein, Lar family</fullName>
    </recommendedName>
</protein>